<gene>
    <name evidence="1" type="ORF">HPP92_015767</name>
</gene>
<dbReference type="Proteomes" id="UP000639772">
    <property type="component" value="Unassembled WGS sequence"/>
</dbReference>
<dbReference type="PANTHER" id="PTHR12265:SF0">
    <property type="entry name" value="EXPRESSED PROTEIN"/>
    <property type="match status" value="1"/>
</dbReference>
<dbReference type="Pfam" id="PF05705">
    <property type="entry name" value="DUF829"/>
    <property type="match status" value="1"/>
</dbReference>
<dbReference type="InterPro" id="IPR008547">
    <property type="entry name" value="DUF829_TMEM53"/>
</dbReference>
<name>A0A835UTK2_VANPL</name>
<reference evidence="1 2" key="1">
    <citation type="journal article" date="2020" name="Nat. Food">
        <title>A phased Vanilla planifolia genome enables genetic improvement of flavour and production.</title>
        <authorList>
            <person name="Hasing T."/>
            <person name="Tang H."/>
            <person name="Brym M."/>
            <person name="Khazi F."/>
            <person name="Huang T."/>
            <person name="Chambers A.H."/>
        </authorList>
    </citation>
    <scope>NUCLEOTIDE SEQUENCE [LARGE SCALE GENOMIC DNA]</scope>
    <source>
        <tissue evidence="1">Leaf</tissue>
    </source>
</reference>
<dbReference type="Gene3D" id="3.40.50.1820">
    <property type="entry name" value="alpha/beta hydrolase"/>
    <property type="match status" value="1"/>
</dbReference>
<comment type="caution">
    <text evidence="1">The sequence shown here is derived from an EMBL/GenBank/DDBJ whole genome shotgun (WGS) entry which is preliminary data.</text>
</comment>
<evidence type="ECO:0000313" key="2">
    <source>
        <dbReference type="Proteomes" id="UP000639772"/>
    </source>
</evidence>
<organism evidence="1 2">
    <name type="scientific">Vanilla planifolia</name>
    <name type="common">Vanilla</name>
    <dbReference type="NCBI Taxonomy" id="51239"/>
    <lineage>
        <taxon>Eukaryota</taxon>
        <taxon>Viridiplantae</taxon>
        <taxon>Streptophyta</taxon>
        <taxon>Embryophyta</taxon>
        <taxon>Tracheophyta</taxon>
        <taxon>Spermatophyta</taxon>
        <taxon>Magnoliopsida</taxon>
        <taxon>Liliopsida</taxon>
        <taxon>Asparagales</taxon>
        <taxon>Orchidaceae</taxon>
        <taxon>Vanilloideae</taxon>
        <taxon>Vanilleae</taxon>
        <taxon>Vanilla</taxon>
    </lineage>
</organism>
<evidence type="ECO:0000313" key="1">
    <source>
        <dbReference type="EMBL" id="KAG0471221.1"/>
    </source>
</evidence>
<dbReference type="EMBL" id="JADCNM010000008">
    <property type="protein sequence ID" value="KAG0471221.1"/>
    <property type="molecule type" value="Genomic_DNA"/>
</dbReference>
<protein>
    <submittedName>
        <fullName evidence="1">Uncharacterized protein</fullName>
    </submittedName>
</protein>
<dbReference type="PANTHER" id="PTHR12265">
    <property type="entry name" value="TRANSMEMBRANE PROTEIN 53"/>
    <property type="match status" value="1"/>
</dbReference>
<dbReference type="SUPFAM" id="SSF53474">
    <property type="entry name" value="alpha/beta-Hydrolases"/>
    <property type="match status" value="1"/>
</dbReference>
<dbReference type="InterPro" id="IPR029058">
    <property type="entry name" value="AB_hydrolase_fold"/>
</dbReference>
<accession>A0A835UTK2</accession>
<sequence length="384" mass="43112">MGRIWGRFYWGRKEEGEKKAAGIVVLFAWLLSQEQHLRPYVDLYWSLGWGTIVCHVNFLTLFFPEKSTKLACDVLSELIKELKIRPLPIVLASFSGGSKGCLYKVLQVIDGKCKGQHSQVDYQLVRDCLFGQIYDSSPVDFTSRTGIQFVLHPSVLKLSHPSRVVVWMAEALASGLDAMFINRFEAERAEYWQTLFSSVNMGPFLILCSEDDELAPYKILCSFAKRLEELGGDIKLIKWSGSAHVAHYRHHRAEYAAAVSEFLEKASCNFSSRWPAHGSSHHRTPCSNGSIMSPADGFFLPTSTECKETKCVSLANDYMGDLFGLSSIKPIRSPSWAHFDLCSPKNVDGWDMKPTSSLNKTSVFSSTGRHGPFSSVKCIKRSRL</sequence>
<dbReference type="AlphaFoldDB" id="A0A835UTK2"/>
<dbReference type="OrthoDB" id="77878at2759"/>
<proteinExistence type="predicted"/>